<evidence type="ECO:0000256" key="2">
    <source>
        <dbReference type="ARBA" id="ARBA00006479"/>
    </source>
</evidence>
<reference evidence="4" key="1">
    <citation type="submission" date="2022-06" db="EMBL/GenBank/DDBJ databases">
        <title>Alkalicoccobacillus porphyridii sp. nov., isolated from a marine red alga, Porphyridium purpureum and reclassification of Shouchella plakortidis and Shouchella gibsonii as Alkalicoccobacillus plakortidis comb. nov. and Alkalicoccobacillus gibsonii comb. nov.</title>
        <authorList>
            <person name="Kim K.H."/>
            <person name="Lee J.K."/>
            <person name="Han D.M."/>
            <person name="Baek J.H."/>
            <person name="Jeon C.O."/>
        </authorList>
    </citation>
    <scope>NUCLEOTIDE SEQUENCE</scope>
    <source>
        <strain evidence="4">DSM 19153</strain>
    </source>
</reference>
<dbReference type="Pfam" id="PF00480">
    <property type="entry name" value="ROK"/>
    <property type="match status" value="1"/>
</dbReference>
<dbReference type="InterPro" id="IPR036388">
    <property type="entry name" value="WH-like_DNA-bd_sf"/>
</dbReference>
<organism evidence="4 5">
    <name type="scientific">Alkalicoccobacillus plakortidis</name>
    <dbReference type="NCBI Taxonomy" id="444060"/>
    <lineage>
        <taxon>Bacteria</taxon>
        <taxon>Bacillati</taxon>
        <taxon>Bacillota</taxon>
        <taxon>Bacilli</taxon>
        <taxon>Bacillales</taxon>
        <taxon>Bacillaceae</taxon>
        <taxon>Alkalicoccobacillus</taxon>
    </lineage>
</organism>
<dbReference type="PANTHER" id="PTHR18964">
    <property type="entry name" value="ROK (REPRESSOR, ORF, KINASE) FAMILY"/>
    <property type="match status" value="1"/>
</dbReference>
<dbReference type="InterPro" id="IPR036390">
    <property type="entry name" value="WH_DNA-bd_sf"/>
</dbReference>
<evidence type="ECO:0000313" key="4">
    <source>
        <dbReference type="EMBL" id="MCM2676248.1"/>
    </source>
</evidence>
<dbReference type="SUPFAM" id="SSF53067">
    <property type="entry name" value="Actin-like ATPase domain"/>
    <property type="match status" value="1"/>
</dbReference>
<dbReference type="RefSeq" id="WP_251608121.1">
    <property type="nucleotide sequence ID" value="NZ_JAMQJY010000001.1"/>
</dbReference>
<dbReference type="Gene3D" id="1.10.10.10">
    <property type="entry name" value="Winged helix-like DNA-binding domain superfamily/Winged helix DNA-binding domain"/>
    <property type="match status" value="1"/>
</dbReference>
<evidence type="ECO:0000256" key="3">
    <source>
        <dbReference type="ARBA" id="ARBA00022629"/>
    </source>
</evidence>
<comment type="similarity">
    <text evidence="2">Belongs to the ROK (NagC/XylR) family.</text>
</comment>
<dbReference type="Gene3D" id="3.30.420.40">
    <property type="match status" value="2"/>
</dbReference>
<dbReference type="Proteomes" id="UP001203665">
    <property type="component" value="Unassembled WGS sequence"/>
</dbReference>
<evidence type="ECO:0000313" key="5">
    <source>
        <dbReference type="Proteomes" id="UP001203665"/>
    </source>
</evidence>
<sequence>MNKNIVKELNLNKVRSVLQQLRIATKPQIAEATGLSVVTINSLVKELLASCELYEDNIVPSNGGRPALTYRFNFNYSLALILLFNENHWRDEVVASIINLNGDTLIKEDHHIPVFDLQYFEQIIAKLVNEYPTVKIIGIGIPGQVVDGEITVSSHETLMGVRMADSIQETFGLPVLIENDVNAAVSGYSALEDKGESDCVIGIYFPDKYPPGVGIHLNGTVVKGKNGMAGEIKFLPLDVNWNGHWDPSEFMKVTCHVIQTLNAVLAPDKIVFYQNVVPDELWCASWSTYQTQHEMASVPQVILSRSFSIDFYEGIKALALEELNPSLSI</sequence>
<accession>A0ABT0XK14</accession>
<keyword evidence="5" id="KW-1185">Reference proteome</keyword>
<name>A0ABT0XK14_9BACI</name>
<comment type="caution">
    <text evidence="4">The sequence shown here is derived from an EMBL/GenBank/DDBJ whole genome shotgun (WGS) entry which is preliminary data.</text>
</comment>
<evidence type="ECO:0000256" key="1">
    <source>
        <dbReference type="ARBA" id="ARBA00002486"/>
    </source>
</evidence>
<dbReference type="PANTHER" id="PTHR18964:SF149">
    <property type="entry name" value="BIFUNCTIONAL UDP-N-ACETYLGLUCOSAMINE 2-EPIMERASE_N-ACETYLMANNOSAMINE KINASE"/>
    <property type="match status" value="1"/>
</dbReference>
<gene>
    <name evidence="4" type="ORF">NDM98_12585</name>
</gene>
<proteinExistence type="inferred from homology"/>
<dbReference type="CDD" id="cd23763">
    <property type="entry name" value="ASKHA_ATPase_ROK"/>
    <property type="match status" value="1"/>
</dbReference>
<keyword evidence="3" id="KW-0859">Xylose metabolism</keyword>
<dbReference type="InterPro" id="IPR043129">
    <property type="entry name" value="ATPase_NBD"/>
</dbReference>
<dbReference type="InterPro" id="IPR000600">
    <property type="entry name" value="ROK"/>
</dbReference>
<dbReference type="EMBL" id="JAMQJY010000001">
    <property type="protein sequence ID" value="MCM2676248.1"/>
    <property type="molecule type" value="Genomic_DNA"/>
</dbReference>
<comment type="function">
    <text evidence="1">Transcriptional repressor of xylose-utilizing enzymes.</text>
</comment>
<dbReference type="SUPFAM" id="SSF46785">
    <property type="entry name" value="Winged helix' DNA-binding domain"/>
    <property type="match status" value="1"/>
</dbReference>
<keyword evidence="3" id="KW-0119">Carbohydrate metabolism</keyword>
<protein>
    <submittedName>
        <fullName evidence="4">ROK family protein</fullName>
    </submittedName>
</protein>